<accession>A0AA39FVQ9</accession>
<evidence type="ECO:0000259" key="1">
    <source>
        <dbReference type="Pfam" id="PF09820"/>
    </source>
</evidence>
<proteinExistence type="predicted"/>
<dbReference type="AlphaFoldDB" id="A0AA39FVQ9"/>
<keyword evidence="3" id="KW-1185">Reference proteome</keyword>
<sequence>MAMIRKFGQINVANQLYRGINLFLHKNSSIPNVILRVKSGISMKYPPTTFHQLIISRTKTSKAEIEYHDINEPTQTSDTTEIELPDETHSYYDRHYNQPFYVDKTLLIKELFKKSHVLINAPSGFGKTLNMDMVRRFVEIELDKHGEAIVLDVNEDKCSLKEVQTVSKNFKLFQGKNISKEKEIIFKHFGKYPTIYVNFNIVGKRNFEQILDRLRTAIHRAFREHTYLRNSSFWDNRGSDKITFMKYYGSEEFRLLTKEEISFGLVFLSEILHDYHVKPVYVFIDDFEVPVELEPYQKSMDYPDREKTIELFKVIIRDLMKENKFVDRSLLNACKQRDSLLSEWANNVKLCAFEQRHPFSEFYGFNEDEIKVMLEKAGLVDNLNEIKKILDSYYAKLRNGDGIKIYSPSAIIQHIIN</sequence>
<dbReference type="PANTHER" id="PTHR34825:SF1">
    <property type="entry name" value="AAA-ATPASE-LIKE DOMAIN-CONTAINING PROTEIN"/>
    <property type="match status" value="1"/>
</dbReference>
<comment type="caution">
    <text evidence="2">The sequence shown here is derived from an EMBL/GenBank/DDBJ whole genome shotgun (WGS) entry which is preliminary data.</text>
</comment>
<name>A0AA39FVQ9_9HYME</name>
<dbReference type="Proteomes" id="UP001168990">
    <property type="component" value="Unassembled WGS sequence"/>
</dbReference>
<evidence type="ECO:0000313" key="3">
    <source>
        <dbReference type="Proteomes" id="UP001168990"/>
    </source>
</evidence>
<dbReference type="Pfam" id="PF09820">
    <property type="entry name" value="AAA-ATPase_like"/>
    <property type="match status" value="1"/>
</dbReference>
<feature type="domain" description="AAA-ATPase-like" evidence="1">
    <location>
        <begin position="99"/>
        <end position="144"/>
    </location>
</feature>
<protein>
    <recommendedName>
        <fullName evidence="1">AAA-ATPase-like domain-containing protein</fullName>
    </recommendedName>
</protein>
<gene>
    <name evidence="2" type="ORF">PV328_000302</name>
</gene>
<reference evidence="2" key="2">
    <citation type="submission" date="2023-03" db="EMBL/GenBank/DDBJ databases">
        <authorList>
            <person name="Inwood S.N."/>
            <person name="Skelly J.G."/>
            <person name="Guhlin J."/>
            <person name="Harrop T.W.R."/>
            <person name="Goldson S.G."/>
            <person name="Dearden P.K."/>
        </authorList>
    </citation>
    <scope>NUCLEOTIDE SEQUENCE</scope>
    <source>
        <strain evidence="2">Irish</strain>
        <tissue evidence="2">Whole body</tissue>
    </source>
</reference>
<evidence type="ECO:0000313" key="2">
    <source>
        <dbReference type="EMBL" id="KAK0176134.1"/>
    </source>
</evidence>
<dbReference type="InterPro" id="IPR018631">
    <property type="entry name" value="AAA-ATPase-like_dom"/>
</dbReference>
<dbReference type="PANTHER" id="PTHR34825">
    <property type="entry name" value="CONSERVED PROTEIN, WITH A WEAK D-GALACTARATE DEHYDRATASE/ALTRONATE HYDROLASE DOMAIN"/>
    <property type="match status" value="1"/>
</dbReference>
<dbReference type="EMBL" id="JAQQBS010000001">
    <property type="protein sequence ID" value="KAK0176134.1"/>
    <property type="molecule type" value="Genomic_DNA"/>
</dbReference>
<organism evidence="2 3">
    <name type="scientific">Microctonus aethiopoides</name>
    <dbReference type="NCBI Taxonomy" id="144406"/>
    <lineage>
        <taxon>Eukaryota</taxon>
        <taxon>Metazoa</taxon>
        <taxon>Ecdysozoa</taxon>
        <taxon>Arthropoda</taxon>
        <taxon>Hexapoda</taxon>
        <taxon>Insecta</taxon>
        <taxon>Pterygota</taxon>
        <taxon>Neoptera</taxon>
        <taxon>Endopterygota</taxon>
        <taxon>Hymenoptera</taxon>
        <taxon>Apocrita</taxon>
        <taxon>Ichneumonoidea</taxon>
        <taxon>Braconidae</taxon>
        <taxon>Euphorinae</taxon>
        <taxon>Microctonus</taxon>
    </lineage>
</organism>
<reference evidence="2" key="1">
    <citation type="journal article" date="2023" name="bioRxiv">
        <title>Scaffold-level genome assemblies of two parasitoid biocontrol wasps reveal the parthenogenesis mechanism and an associated novel virus.</title>
        <authorList>
            <person name="Inwood S."/>
            <person name="Skelly J."/>
            <person name="Guhlin J."/>
            <person name="Harrop T."/>
            <person name="Goldson S."/>
            <person name="Dearden P."/>
        </authorList>
    </citation>
    <scope>NUCLEOTIDE SEQUENCE</scope>
    <source>
        <strain evidence="2">Irish</strain>
        <tissue evidence="2">Whole body</tissue>
    </source>
</reference>